<proteinExistence type="predicted"/>
<dbReference type="AlphaFoldDB" id="A0A292YMD7"/>
<dbReference type="GO" id="GO:0008081">
    <property type="term" value="F:phosphoric diester hydrolase activity"/>
    <property type="evidence" value="ECO:0007669"/>
    <property type="project" value="InterPro"/>
</dbReference>
<dbReference type="SUPFAM" id="SSF51695">
    <property type="entry name" value="PLC-like phosphodiesterases"/>
    <property type="match status" value="1"/>
</dbReference>
<sequence length="261" mass="29787">MTYHLDFTRGPLIGAHRGASAEAPENTMAAFIRAVEVKADMIELDVQMSKDGELVVFHDHDVKRTTNGSGYVKDLTVKELLNLDAGRWFSDQFAGEKIPLLEEVLVWAKDRIPLSIEIKPIPSWNQPIEERLVELLVRKDMVKQVQVMSFDHQAVYKVKCMNSEVMTSIISASRMWNPIGYAKRVGATILNQPWYFLTPEFIEQAHDEGLLISGSLIDDPDIWKEVHAWGIDLVDTNYPERLLAVTKKRVDLDHFQGEEQQ</sequence>
<dbReference type="InterPro" id="IPR017946">
    <property type="entry name" value="PLC-like_Pdiesterase_TIM-brl"/>
</dbReference>
<dbReference type="PANTHER" id="PTHR46211">
    <property type="entry name" value="GLYCEROPHOSPHORYL DIESTER PHOSPHODIESTERASE"/>
    <property type="match status" value="1"/>
</dbReference>
<comment type="caution">
    <text evidence="2">The sequence shown here is derived from an EMBL/GenBank/DDBJ whole genome shotgun (WGS) entry which is preliminary data.</text>
</comment>
<feature type="domain" description="GP-PDE" evidence="1">
    <location>
        <begin position="11"/>
        <end position="246"/>
    </location>
</feature>
<dbReference type="PANTHER" id="PTHR46211:SF1">
    <property type="entry name" value="GLYCEROPHOSPHODIESTER PHOSPHODIESTERASE, CYTOPLASMIC"/>
    <property type="match status" value="1"/>
</dbReference>
<reference evidence="3" key="1">
    <citation type="submission" date="2017-07" db="EMBL/GenBank/DDBJ databases">
        <title>Draft genome sequence of Effusibacillus lacus strain skLN1.</title>
        <authorList>
            <person name="Watanabe M."/>
            <person name="Kojima H."/>
            <person name="Fukui M."/>
        </authorList>
    </citation>
    <scope>NUCLEOTIDE SEQUENCE [LARGE SCALE GENOMIC DNA]</scope>
    <source>
        <strain evidence="3">skLN1</strain>
    </source>
</reference>
<evidence type="ECO:0000313" key="3">
    <source>
        <dbReference type="Proteomes" id="UP000217785"/>
    </source>
</evidence>
<dbReference type="Gene3D" id="3.20.20.190">
    <property type="entry name" value="Phosphatidylinositol (PI) phosphodiesterase"/>
    <property type="match status" value="1"/>
</dbReference>
<dbReference type="PROSITE" id="PS51704">
    <property type="entry name" value="GP_PDE"/>
    <property type="match status" value="1"/>
</dbReference>
<dbReference type="RefSeq" id="WP_096181766.1">
    <property type="nucleotide sequence ID" value="NZ_BDUF01000046.1"/>
</dbReference>
<dbReference type="InterPro" id="IPR030395">
    <property type="entry name" value="GP_PDE_dom"/>
</dbReference>
<accession>A0A292YMD7</accession>
<keyword evidence="3" id="KW-1185">Reference proteome</keyword>
<dbReference type="OrthoDB" id="384721at2"/>
<evidence type="ECO:0000313" key="2">
    <source>
        <dbReference type="EMBL" id="GAX90059.1"/>
    </source>
</evidence>
<name>A0A292YMD7_9BACL</name>
<protein>
    <recommendedName>
        <fullName evidence="1">GP-PDE domain-containing protein</fullName>
    </recommendedName>
</protein>
<evidence type="ECO:0000259" key="1">
    <source>
        <dbReference type="PROSITE" id="PS51704"/>
    </source>
</evidence>
<dbReference type="GO" id="GO:0006629">
    <property type="term" value="P:lipid metabolic process"/>
    <property type="evidence" value="ECO:0007669"/>
    <property type="project" value="InterPro"/>
</dbReference>
<dbReference type="Pfam" id="PF03009">
    <property type="entry name" value="GDPD"/>
    <property type="match status" value="1"/>
</dbReference>
<gene>
    <name evidence="2" type="ORF">EFBL_1685</name>
</gene>
<dbReference type="Proteomes" id="UP000217785">
    <property type="component" value="Unassembled WGS sequence"/>
</dbReference>
<organism evidence="2 3">
    <name type="scientific">Effusibacillus lacus</name>
    <dbReference type="NCBI Taxonomy" id="1348429"/>
    <lineage>
        <taxon>Bacteria</taxon>
        <taxon>Bacillati</taxon>
        <taxon>Bacillota</taxon>
        <taxon>Bacilli</taxon>
        <taxon>Bacillales</taxon>
        <taxon>Alicyclobacillaceae</taxon>
        <taxon>Effusibacillus</taxon>
    </lineage>
</organism>
<dbReference type="EMBL" id="BDUF01000046">
    <property type="protein sequence ID" value="GAX90059.1"/>
    <property type="molecule type" value="Genomic_DNA"/>
</dbReference>